<reference evidence="3 4" key="1">
    <citation type="journal article" date="2018" name="ACS Chem. Biol.">
        <title>Ketoreductase domain dysfunction expands chemodiversity: malyngamide biosynthesis in the cyanobacterium Okeania hirsuta.</title>
        <authorList>
            <person name="Moss N.A."/>
            <person name="Leao T."/>
            <person name="Rankin M."/>
            <person name="McCullough T.M."/>
            <person name="Qu P."/>
            <person name="Korobeynikov A."/>
            <person name="Smith J.L."/>
            <person name="Gerwick L."/>
            <person name="Gerwick W.H."/>
        </authorList>
    </citation>
    <scope>NUCLEOTIDE SEQUENCE [LARGE SCALE GENOMIC DNA]</scope>
    <source>
        <strain evidence="3 4">PAB10Feb10-1</strain>
    </source>
</reference>
<comment type="caution">
    <text evidence="3">The sequence shown here is derived from an EMBL/GenBank/DDBJ whole genome shotgun (WGS) entry which is preliminary data.</text>
</comment>
<dbReference type="Gene3D" id="3.40.50.720">
    <property type="entry name" value="NAD(P)-binding Rossmann-like Domain"/>
    <property type="match status" value="1"/>
</dbReference>
<dbReference type="GO" id="GO:0016491">
    <property type="term" value="F:oxidoreductase activity"/>
    <property type="evidence" value="ECO:0007669"/>
    <property type="project" value="UniProtKB-KW"/>
</dbReference>
<dbReference type="InterPro" id="IPR013154">
    <property type="entry name" value="ADH-like_N"/>
</dbReference>
<dbReference type="PANTHER" id="PTHR11695:SF294">
    <property type="entry name" value="RETICULON-4-INTERACTING PROTEIN 1, MITOCHONDRIAL"/>
    <property type="match status" value="1"/>
</dbReference>
<evidence type="ECO:0000259" key="2">
    <source>
        <dbReference type="SMART" id="SM00829"/>
    </source>
</evidence>
<dbReference type="Pfam" id="PF08240">
    <property type="entry name" value="ADH_N"/>
    <property type="match status" value="1"/>
</dbReference>
<dbReference type="Gene3D" id="3.90.180.10">
    <property type="entry name" value="Medium-chain alcohol dehydrogenases, catalytic domain"/>
    <property type="match status" value="1"/>
</dbReference>
<protein>
    <submittedName>
        <fullName evidence="3">NAD(P)-dependent alcohol dehydrogenase</fullName>
    </submittedName>
</protein>
<dbReference type="RefSeq" id="WP_124144493.1">
    <property type="nucleotide sequence ID" value="NZ_CAWOKI010000022.1"/>
</dbReference>
<dbReference type="AlphaFoldDB" id="A0A3N6PWC2"/>
<dbReference type="GO" id="GO:0008270">
    <property type="term" value="F:zinc ion binding"/>
    <property type="evidence" value="ECO:0007669"/>
    <property type="project" value="InterPro"/>
</dbReference>
<dbReference type="InterPro" id="IPR011032">
    <property type="entry name" value="GroES-like_sf"/>
</dbReference>
<dbReference type="InterPro" id="IPR020843">
    <property type="entry name" value="ER"/>
</dbReference>
<evidence type="ECO:0000313" key="3">
    <source>
        <dbReference type="EMBL" id="RQH55537.1"/>
    </source>
</evidence>
<name>A0A3N6PWC2_9CYAN</name>
<evidence type="ECO:0000256" key="1">
    <source>
        <dbReference type="ARBA" id="ARBA00023002"/>
    </source>
</evidence>
<feature type="domain" description="Enoyl reductase (ER)" evidence="2">
    <location>
        <begin position="10"/>
        <end position="311"/>
    </location>
</feature>
<dbReference type="InterPro" id="IPR036291">
    <property type="entry name" value="NAD(P)-bd_dom_sf"/>
</dbReference>
<accession>A0A3N6PWC2</accession>
<dbReference type="SUPFAM" id="SSF50129">
    <property type="entry name" value="GroES-like"/>
    <property type="match status" value="1"/>
</dbReference>
<keyword evidence="1" id="KW-0560">Oxidoreductase</keyword>
<organism evidence="3 4">
    <name type="scientific">Okeania hirsuta</name>
    <dbReference type="NCBI Taxonomy" id="1458930"/>
    <lineage>
        <taxon>Bacteria</taxon>
        <taxon>Bacillati</taxon>
        <taxon>Cyanobacteriota</taxon>
        <taxon>Cyanophyceae</taxon>
        <taxon>Oscillatoriophycideae</taxon>
        <taxon>Oscillatoriales</taxon>
        <taxon>Microcoleaceae</taxon>
        <taxon>Okeania</taxon>
    </lineage>
</organism>
<sequence>MKAVTINQYGSIDVLEYSDIDKPQITPNQLLVKIHATSVNPVDWKIRQGQLQLLSGFNFPIILGSDLSGVVLEVGEEVESFEPGDEIYTFINPLTGGAYAEYIAIPANTAALKPKNMTHSQAATVPVAGLTAFQGLLDLGQIRPGQKVLINGASGGVGIFAVQIAKAMKAEVIGVCSSNNITLVESLGANRVIDYNQIDFTQELEQYDIIFDAVGKETFSSCENILKPQGIYISTLPTVDNLPPTFFSLFVPGKKSKLILAQSNPRDLNALRELIEDGLVKSIIGRTYKLEEIAEAHAYSEMGHAVGKIAITTEETSLVD</sequence>
<gene>
    <name evidence="3" type="ORF">D5R40_01690</name>
</gene>
<dbReference type="PANTHER" id="PTHR11695">
    <property type="entry name" value="ALCOHOL DEHYDROGENASE RELATED"/>
    <property type="match status" value="1"/>
</dbReference>
<dbReference type="PROSITE" id="PS01162">
    <property type="entry name" value="QOR_ZETA_CRYSTAL"/>
    <property type="match status" value="1"/>
</dbReference>
<dbReference type="InterPro" id="IPR002364">
    <property type="entry name" value="Quin_OxRdtase/zeta-crystal_CS"/>
</dbReference>
<dbReference type="CDD" id="cd08267">
    <property type="entry name" value="MDR1"/>
    <property type="match status" value="1"/>
</dbReference>
<keyword evidence="4" id="KW-1185">Reference proteome</keyword>
<dbReference type="SMART" id="SM00829">
    <property type="entry name" value="PKS_ER"/>
    <property type="match status" value="1"/>
</dbReference>
<dbReference type="Proteomes" id="UP000269154">
    <property type="component" value="Unassembled WGS sequence"/>
</dbReference>
<dbReference type="EMBL" id="RCBY01000005">
    <property type="protein sequence ID" value="RQH55537.1"/>
    <property type="molecule type" value="Genomic_DNA"/>
</dbReference>
<dbReference type="InterPro" id="IPR050700">
    <property type="entry name" value="YIM1/Zinc_Alcohol_DH_Fams"/>
</dbReference>
<dbReference type="OrthoDB" id="9792162at2"/>
<dbReference type="Pfam" id="PF13602">
    <property type="entry name" value="ADH_zinc_N_2"/>
    <property type="match status" value="1"/>
</dbReference>
<dbReference type="SUPFAM" id="SSF51735">
    <property type="entry name" value="NAD(P)-binding Rossmann-fold domains"/>
    <property type="match status" value="1"/>
</dbReference>
<evidence type="ECO:0000313" key="4">
    <source>
        <dbReference type="Proteomes" id="UP000269154"/>
    </source>
</evidence>
<proteinExistence type="predicted"/>